<dbReference type="InterPro" id="IPR006311">
    <property type="entry name" value="TAT_signal"/>
</dbReference>
<dbReference type="PANTHER" id="PTHR33418:SF1">
    <property type="entry name" value="HELICASE-ASSOCIATED DOMAIN-CONTAINING PROTEIN"/>
    <property type="match status" value="1"/>
</dbReference>
<dbReference type="PANTHER" id="PTHR33418">
    <property type="entry name" value="HELICASE-ASSOCIATED"/>
    <property type="match status" value="1"/>
</dbReference>
<evidence type="ECO:0000313" key="4">
    <source>
        <dbReference type="Proteomes" id="UP001055712"/>
    </source>
</evidence>
<comment type="caution">
    <text evidence="3">The sequence shown here is derived from an EMBL/GenBank/DDBJ whole genome shotgun (WGS) entry which is preliminary data.</text>
</comment>
<accession>A0A9D4TV28</accession>
<feature type="region of interest" description="Disordered" evidence="1">
    <location>
        <begin position="40"/>
        <end position="67"/>
    </location>
</feature>
<evidence type="ECO:0000256" key="1">
    <source>
        <dbReference type="SAM" id="MobiDB-lite"/>
    </source>
</evidence>
<name>A0A9D4TV28_CHLVU</name>
<reference evidence="3" key="1">
    <citation type="journal article" date="2019" name="Plant J.">
        <title>Chlorella vulgaris genome assembly and annotation reveals the molecular basis for metabolic acclimation to high light conditions.</title>
        <authorList>
            <person name="Cecchin M."/>
            <person name="Marcolungo L."/>
            <person name="Rossato M."/>
            <person name="Girolomoni L."/>
            <person name="Cosentino E."/>
            <person name="Cuine S."/>
            <person name="Li-Beisson Y."/>
            <person name="Delledonne M."/>
            <person name="Ballottari M."/>
        </authorList>
    </citation>
    <scope>NUCLEOTIDE SEQUENCE</scope>
    <source>
        <strain evidence="3">211/11P</strain>
    </source>
</reference>
<dbReference type="PROSITE" id="PS51318">
    <property type="entry name" value="TAT"/>
    <property type="match status" value="1"/>
</dbReference>
<dbReference type="Pfam" id="PF04882">
    <property type="entry name" value="Peroxin-3"/>
    <property type="match status" value="1"/>
</dbReference>
<proteinExistence type="predicted"/>
<feature type="domain" description="Helicase-associated" evidence="2">
    <location>
        <begin position="492"/>
        <end position="554"/>
    </location>
</feature>
<dbReference type="Proteomes" id="UP001055712">
    <property type="component" value="Unassembled WGS sequence"/>
</dbReference>
<dbReference type="InterPro" id="IPR006966">
    <property type="entry name" value="Peroxin-3"/>
</dbReference>
<feature type="compositionally biased region" description="Low complexity" evidence="1">
    <location>
        <begin position="682"/>
        <end position="703"/>
    </location>
</feature>
<gene>
    <name evidence="3" type="ORF">D9Q98_001833</name>
</gene>
<sequence>MESLRRNRRRLLGLAAAGAAGTAAAYAVYKWWYAEGSSEGSEEGSSGARSHQEVGVLLDPRGPPATTQMDAEAHLQHHFESIQEIADTTTLPSLLPALSRALTLAADVEGPLERLRRSKQGSAPLTQEEKLAAWEELKVAAFCRALGAAWLLPLLDLFVRIQLNILGRHLYLESAVESSGTQRPPGVPKLSAPSQERFLSYAEFLAQQGSAELVRMLRRSAAAQLAAVPLTEALSTAQVQELLAAIAGQCALQAAPHLGDRRWARLLLPEPQTLAQSLAPRAPDDRAVLIGADAMLVDGPVVEQLVAEAEAVTCSDEFGEALEACSAEVLRVALSRLATTMGKQVLPLAKVIPLVAALGGDLLAPSAFLAEHGHTRVPVQDPTGLGPWVAQQRHKWKAGRLPTMRQRQLTALNFSPDVYQDAWAAHFSRLAAFHSENGHCRVPCAPWAQQRYPGLHRWLQQQLAQWRDGTLADERRRRLQGLGVWSQSDGSAWEARYAQLLDFKKAHGHVDVPFQWSQNPGLAGWVVSQRARWRGDQGAPLTASQLNRLTNCGFQFNPREGRWDRRYTQLCELHQQRDGDLLSAPLPADDGLRAWVSFQLHQWQRGRLAPDRAAKLEALGMARNQQLQLNRCHQLRLAALDAVIDCLGLQAAYALLVLAPASRAAAMAAAAVSRTGGRAEPGEGSSTSTSTSSSSNASGESASRAGASAAQGLSAAEVGAAVLWYKGLAAHRLPKGLVQELVDRGLLGGVLGCEGDGDPA</sequence>
<feature type="region of interest" description="Disordered" evidence="1">
    <location>
        <begin position="675"/>
        <end position="703"/>
    </location>
</feature>
<dbReference type="OrthoDB" id="45930at2759"/>
<dbReference type="GO" id="GO:0007031">
    <property type="term" value="P:peroxisome organization"/>
    <property type="evidence" value="ECO:0007669"/>
    <property type="project" value="InterPro"/>
</dbReference>
<organism evidence="3 4">
    <name type="scientific">Chlorella vulgaris</name>
    <name type="common">Green alga</name>
    <dbReference type="NCBI Taxonomy" id="3077"/>
    <lineage>
        <taxon>Eukaryota</taxon>
        <taxon>Viridiplantae</taxon>
        <taxon>Chlorophyta</taxon>
        <taxon>core chlorophytes</taxon>
        <taxon>Trebouxiophyceae</taxon>
        <taxon>Chlorellales</taxon>
        <taxon>Chlorellaceae</taxon>
        <taxon>Chlorella clade</taxon>
        <taxon>Chlorella</taxon>
    </lineage>
</organism>
<feature type="domain" description="Helicase-associated" evidence="2">
    <location>
        <begin position="367"/>
        <end position="414"/>
    </location>
</feature>
<dbReference type="EMBL" id="SIDB01000002">
    <property type="protein sequence ID" value="KAI3435775.1"/>
    <property type="molecule type" value="Genomic_DNA"/>
</dbReference>
<dbReference type="InterPro" id="IPR005114">
    <property type="entry name" value="Helicase_assoc"/>
</dbReference>
<protein>
    <recommendedName>
        <fullName evidence="2">Helicase-associated domain-containing protein</fullName>
    </recommendedName>
</protein>
<dbReference type="Gene3D" id="6.10.140.530">
    <property type="match status" value="4"/>
</dbReference>
<keyword evidence="4" id="KW-1185">Reference proteome</keyword>
<evidence type="ECO:0000259" key="2">
    <source>
        <dbReference type="Pfam" id="PF03457"/>
    </source>
</evidence>
<feature type="domain" description="Helicase-associated" evidence="2">
    <location>
        <begin position="420"/>
        <end position="484"/>
    </location>
</feature>
<feature type="domain" description="Helicase-associated" evidence="2">
    <location>
        <begin position="561"/>
        <end position="621"/>
    </location>
</feature>
<dbReference type="GO" id="GO:0005778">
    <property type="term" value="C:peroxisomal membrane"/>
    <property type="evidence" value="ECO:0007669"/>
    <property type="project" value="InterPro"/>
</dbReference>
<evidence type="ECO:0000313" key="3">
    <source>
        <dbReference type="EMBL" id="KAI3435775.1"/>
    </source>
</evidence>
<reference evidence="3" key="2">
    <citation type="submission" date="2020-11" db="EMBL/GenBank/DDBJ databases">
        <authorList>
            <person name="Cecchin M."/>
            <person name="Marcolungo L."/>
            <person name="Rossato M."/>
            <person name="Girolomoni L."/>
            <person name="Cosentino E."/>
            <person name="Cuine S."/>
            <person name="Li-Beisson Y."/>
            <person name="Delledonne M."/>
            <person name="Ballottari M."/>
        </authorList>
    </citation>
    <scope>NUCLEOTIDE SEQUENCE</scope>
    <source>
        <strain evidence="3">211/11P</strain>
        <tissue evidence="3">Whole cell</tissue>
    </source>
</reference>
<dbReference type="AlphaFoldDB" id="A0A9D4TV28"/>
<dbReference type="Pfam" id="PF03457">
    <property type="entry name" value="HA"/>
    <property type="match status" value="4"/>
</dbReference>